<proteinExistence type="predicted"/>
<sequence>MQGCGSLIRVAMACLLVLASLVSAPAPGFAEIHPGMAAASCAEGGEGTTCVASIGRDRMTTDDGDCRGDPAGDRHCCSHPQCLSAYGAPPPHGAVVSTGPGTPANRSSAVDRLVGAEPDPGMRPPKSGA</sequence>
<dbReference type="Proteomes" id="UP000630353">
    <property type="component" value="Unassembled WGS sequence"/>
</dbReference>
<keyword evidence="4" id="KW-1185">Reference proteome</keyword>
<evidence type="ECO:0000256" key="1">
    <source>
        <dbReference type="SAM" id="MobiDB-lite"/>
    </source>
</evidence>
<accession>A0A919CNE4</accession>
<reference evidence="3" key="2">
    <citation type="submission" date="2020-09" db="EMBL/GenBank/DDBJ databases">
        <authorList>
            <person name="Sun Q."/>
            <person name="Kim S."/>
        </authorList>
    </citation>
    <scope>NUCLEOTIDE SEQUENCE</scope>
    <source>
        <strain evidence="3">KCTC 42651</strain>
    </source>
</reference>
<gene>
    <name evidence="3" type="ORF">GCM10017083_09340</name>
</gene>
<protein>
    <submittedName>
        <fullName evidence="3">Uncharacterized protein</fullName>
    </submittedName>
</protein>
<dbReference type="EMBL" id="BMZS01000002">
    <property type="protein sequence ID" value="GHD43337.1"/>
    <property type="molecule type" value="Genomic_DNA"/>
</dbReference>
<keyword evidence="2" id="KW-0732">Signal</keyword>
<feature type="chain" id="PRO_5036733815" evidence="2">
    <location>
        <begin position="31"/>
        <end position="129"/>
    </location>
</feature>
<feature type="region of interest" description="Disordered" evidence="1">
    <location>
        <begin position="90"/>
        <end position="129"/>
    </location>
</feature>
<evidence type="ECO:0000256" key="2">
    <source>
        <dbReference type="SAM" id="SignalP"/>
    </source>
</evidence>
<reference evidence="3" key="1">
    <citation type="journal article" date="2014" name="Int. J. Syst. Evol. Microbiol.">
        <title>Complete genome sequence of Corynebacterium casei LMG S-19264T (=DSM 44701T), isolated from a smear-ripened cheese.</title>
        <authorList>
            <consortium name="US DOE Joint Genome Institute (JGI-PGF)"/>
            <person name="Walter F."/>
            <person name="Albersmeier A."/>
            <person name="Kalinowski J."/>
            <person name="Ruckert C."/>
        </authorList>
    </citation>
    <scope>NUCLEOTIDE SEQUENCE</scope>
    <source>
        <strain evidence="3">KCTC 42651</strain>
    </source>
</reference>
<dbReference type="AlphaFoldDB" id="A0A919CNE4"/>
<evidence type="ECO:0000313" key="3">
    <source>
        <dbReference type="EMBL" id="GHD43337.1"/>
    </source>
</evidence>
<organism evidence="3 4">
    <name type="scientific">Thalassobaculum fulvum</name>
    <dbReference type="NCBI Taxonomy" id="1633335"/>
    <lineage>
        <taxon>Bacteria</taxon>
        <taxon>Pseudomonadati</taxon>
        <taxon>Pseudomonadota</taxon>
        <taxon>Alphaproteobacteria</taxon>
        <taxon>Rhodospirillales</taxon>
        <taxon>Thalassobaculaceae</taxon>
        <taxon>Thalassobaculum</taxon>
    </lineage>
</organism>
<feature type="signal peptide" evidence="2">
    <location>
        <begin position="1"/>
        <end position="30"/>
    </location>
</feature>
<evidence type="ECO:0000313" key="4">
    <source>
        <dbReference type="Proteomes" id="UP000630353"/>
    </source>
</evidence>
<name>A0A919CNE4_9PROT</name>
<comment type="caution">
    <text evidence="3">The sequence shown here is derived from an EMBL/GenBank/DDBJ whole genome shotgun (WGS) entry which is preliminary data.</text>
</comment>